<dbReference type="HOGENOM" id="CLU_1991919_0_0_1"/>
<organism evidence="2">
    <name type="scientific">Mustela putorius furo</name>
    <name type="common">European domestic ferret</name>
    <name type="synonym">Mustela furo</name>
    <dbReference type="NCBI Taxonomy" id="9669"/>
    <lineage>
        <taxon>Eukaryota</taxon>
        <taxon>Metazoa</taxon>
        <taxon>Chordata</taxon>
        <taxon>Craniata</taxon>
        <taxon>Vertebrata</taxon>
        <taxon>Euteleostomi</taxon>
        <taxon>Mammalia</taxon>
        <taxon>Eutheria</taxon>
        <taxon>Laurasiatheria</taxon>
        <taxon>Carnivora</taxon>
        <taxon>Caniformia</taxon>
        <taxon>Musteloidea</taxon>
        <taxon>Mustelidae</taxon>
        <taxon>Mustelinae</taxon>
        <taxon>Mustela</taxon>
    </lineage>
</organism>
<proteinExistence type="predicted"/>
<reference evidence="2" key="1">
    <citation type="submission" date="2024-06" db="UniProtKB">
        <authorList>
            <consortium name="Ensembl"/>
        </authorList>
    </citation>
    <scope>IDENTIFICATION</scope>
</reference>
<protein>
    <submittedName>
        <fullName evidence="2">Uncharacterized protein</fullName>
    </submittedName>
</protein>
<evidence type="ECO:0000313" key="2">
    <source>
        <dbReference type="Ensembl" id="ENSMPUP00000007795.1"/>
    </source>
</evidence>
<evidence type="ECO:0000256" key="1">
    <source>
        <dbReference type="SAM" id="MobiDB-lite"/>
    </source>
</evidence>
<dbReference type="EMBL" id="AEYP01050823">
    <property type="status" value="NOT_ANNOTATED_CDS"/>
    <property type="molecule type" value="Genomic_DNA"/>
</dbReference>
<dbReference type="EMBL" id="AEYP01050822">
    <property type="status" value="NOT_ANNOTATED_CDS"/>
    <property type="molecule type" value="Genomic_DNA"/>
</dbReference>
<sequence>MRGFLLGIPGSPVFPILPSRAPGSARPERAPRGAEWVRAAGARPGEGRESRVAAGVRSRPGPAGLTPPGGVSGKSLKGARSSAPLALQREPPRARLPLPPRASGAVPVGDGKRGALSFFALRRVC</sequence>
<dbReference type="InParanoid" id="M3Y8Y8"/>
<dbReference type="Ensembl" id="ENSMPUT00000007920.1">
    <property type="protein sequence ID" value="ENSMPUP00000007795.1"/>
    <property type="gene ID" value="ENSMPUG00000007853.1"/>
</dbReference>
<dbReference type="AlphaFoldDB" id="M3Y8Y8"/>
<feature type="region of interest" description="Disordered" evidence="1">
    <location>
        <begin position="40"/>
        <end position="109"/>
    </location>
</feature>
<dbReference type="EMBL" id="AEYP01050821">
    <property type="status" value="NOT_ANNOTATED_CDS"/>
    <property type="molecule type" value="Genomic_DNA"/>
</dbReference>
<dbReference type="EMBL" id="AEYP01050820">
    <property type="status" value="NOT_ANNOTATED_CDS"/>
    <property type="molecule type" value="Genomic_DNA"/>
</dbReference>
<name>M3Y8Y8_MUSPF</name>
<accession>M3Y8Y8</accession>